<accession>A0AAV4RLU5</accession>
<name>A0AAV4RLU5_CAEEX</name>
<keyword evidence="1" id="KW-1133">Transmembrane helix</keyword>
<gene>
    <name evidence="2" type="ORF">CEXT_520911</name>
</gene>
<keyword evidence="1" id="KW-0812">Transmembrane</keyword>
<feature type="transmembrane region" description="Helical" evidence="1">
    <location>
        <begin position="43"/>
        <end position="65"/>
    </location>
</feature>
<protein>
    <submittedName>
        <fullName evidence="2">Uncharacterized protein</fullName>
    </submittedName>
</protein>
<evidence type="ECO:0000256" key="1">
    <source>
        <dbReference type="SAM" id="Phobius"/>
    </source>
</evidence>
<dbReference type="AlphaFoldDB" id="A0AAV4RLU5"/>
<evidence type="ECO:0000313" key="3">
    <source>
        <dbReference type="Proteomes" id="UP001054945"/>
    </source>
</evidence>
<proteinExistence type="predicted"/>
<comment type="caution">
    <text evidence="2">The sequence shown here is derived from an EMBL/GenBank/DDBJ whole genome shotgun (WGS) entry which is preliminary data.</text>
</comment>
<reference evidence="2 3" key="1">
    <citation type="submission" date="2021-06" db="EMBL/GenBank/DDBJ databases">
        <title>Caerostris extrusa draft genome.</title>
        <authorList>
            <person name="Kono N."/>
            <person name="Arakawa K."/>
        </authorList>
    </citation>
    <scope>NUCLEOTIDE SEQUENCE [LARGE SCALE GENOMIC DNA]</scope>
</reference>
<dbReference type="EMBL" id="BPLR01008063">
    <property type="protein sequence ID" value="GIY21871.1"/>
    <property type="molecule type" value="Genomic_DNA"/>
</dbReference>
<keyword evidence="1" id="KW-0472">Membrane</keyword>
<dbReference type="Proteomes" id="UP001054945">
    <property type="component" value="Unassembled WGS sequence"/>
</dbReference>
<sequence>MHCIKLDEYFYALILSPFYKNKVWIKPAVHHQKSPLSLSDEELVLVIVHIGDMYPLFIPCYYYIYVEMECFYSRRVQKCKLSVAFSRFVQCANEEPTYPAF</sequence>
<evidence type="ECO:0000313" key="2">
    <source>
        <dbReference type="EMBL" id="GIY21871.1"/>
    </source>
</evidence>
<keyword evidence="3" id="KW-1185">Reference proteome</keyword>
<organism evidence="2 3">
    <name type="scientific">Caerostris extrusa</name>
    <name type="common">Bark spider</name>
    <name type="synonym">Caerostris bankana</name>
    <dbReference type="NCBI Taxonomy" id="172846"/>
    <lineage>
        <taxon>Eukaryota</taxon>
        <taxon>Metazoa</taxon>
        <taxon>Ecdysozoa</taxon>
        <taxon>Arthropoda</taxon>
        <taxon>Chelicerata</taxon>
        <taxon>Arachnida</taxon>
        <taxon>Araneae</taxon>
        <taxon>Araneomorphae</taxon>
        <taxon>Entelegynae</taxon>
        <taxon>Araneoidea</taxon>
        <taxon>Araneidae</taxon>
        <taxon>Caerostris</taxon>
    </lineage>
</organism>